<evidence type="ECO:0000256" key="1">
    <source>
        <dbReference type="SAM" id="MobiDB-lite"/>
    </source>
</evidence>
<dbReference type="Gene3D" id="3.30.420.40">
    <property type="match status" value="2"/>
</dbReference>
<comment type="caution">
    <text evidence="2">The sequence shown here is derived from an EMBL/GenBank/DDBJ whole genome shotgun (WGS) entry which is preliminary data.</text>
</comment>
<dbReference type="EMBL" id="RQXX01000004">
    <property type="protein sequence ID" value="RVV97569.1"/>
    <property type="molecule type" value="Genomic_DNA"/>
</dbReference>
<evidence type="ECO:0000313" key="3">
    <source>
        <dbReference type="Proteomes" id="UP000285908"/>
    </source>
</evidence>
<dbReference type="OrthoDB" id="9810372at2"/>
<feature type="region of interest" description="Disordered" evidence="1">
    <location>
        <begin position="1"/>
        <end position="24"/>
    </location>
</feature>
<evidence type="ECO:0000313" key="2">
    <source>
        <dbReference type="EMBL" id="RVV97569.1"/>
    </source>
</evidence>
<dbReference type="PANTHER" id="PTHR18964:SF173">
    <property type="entry name" value="GLUCOKINASE"/>
    <property type="match status" value="1"/>
</dbReference>
<reference evidence="2 3" key="1">
    <citation type="submission" date="2018-11" db="EMBL/GenBank/DDBJ databases">
        <title>Mesobaculum littorinae gen. nov., sp. nov., isolated from Littorina scabra that represents a novel genus of the order Rhodobacteraceae.</title>
        <authorList>
            <person name="Li F."/>
        </authorList>
    </citation>
    <scope>NUCLEOTIDE SEQUENCE [LARGE SCALE GENOMIC DNA]</scope>
    <source>
        <strain evidence="2 3">M0103</strain>
    </source>
</reference>
<organism evidence="2 3">
    <name type="scientific">Mesobaculum littorinae</name>
    <dbReference type="NCBI Taxonomy" id="2486419"/>
    <lineage>
        <taxon>Bacteria</taxon>
        <taxon>Pseudomonadati</taxon>
        <taxon>Pseudomonadota</taxon>
        <taxon>Alphaproteobacteria</taxon>
        <taxon>Rhodobacterales</taxon>
        <taxon>Roseobacteraceae</taxon>
        <taxon>Mesobaculum</taxon>
    </lineage>
</organism>
<dbReference type="PANTHER" id="PTHR18964">
    <property type="entry name" value="ROK (REPRESSOR, ORF, KINASE) FAMILY"/>
    <property type="match status" value="1"/>
</dbReference>
<dbReference type="InterPro" id="IPR000600">
    <property type="entry name" value="ROK"/>
</dbReference>
<dbReference type="Pfam" id="PF00480">
    <property type="entry name" value="ROK"/>
    <property type="match status" value="1"/>
</dbReference>
<dbReference type="Gene3D" id="1.10.10.10">
    <property type="entry name" value="Winged helix-like DNA-binding domain superfamily/Winged helix DNA-binding domain"/>
    <property type="match status" value="1"/>
</dbReference>
<dbReference type="SUPFAM" id="SSF46785">
    <property type="entry name" value="Winged helix' DNA-binding domain"/>
    <property type="match status" value="1"/>
</dbReference>
<dbReference type="InterPro" id="IPR036390">
    <property type="entry name" value="WH_DNA-bd_sf"/>
</dbReference>
<gene>
    <name evidence="2" type="ORF">EKE94_13630</name>
</gene>
<keyword evidence="3" id="KW-1185">Reference proteome</keyword>
<dbReference type="Proteomes" id="UP000285908">
    <property type="component" value="Unassembled WGS sequence"/>
</dbReference>
<dbReference type="RefSeq" id="WP_127907164.1">
    <property type="nucleotide sequence ID" value="NZ_RQXX01000004.1"/>
</dbReference>
<dbReference type="InterPro" id="IPR036388">
    <property type="entry name" value="WH-like_DNA-bd_sf"/>
</dbReference>
<dbReference type="AlphaFoldDB" id="A0A438AFT7"/>
<protein>
    <submittedName>
        <fullName evidence="2">ROK family transcriptional regulator</fullName>
    </submittedName>
</protein>
<name>A0A438AFT7_9RHOB</name>
<dbReference type="SUPFAM" id="SSF53067">
    <property type="entry name" value="Actin-like ATPase domain"/>
    <property type="match status" value="1"/>
</dbReference>
<sequence length="410" mass="43177">MVMPADTPRRTARGKNPNRSREHNRRVVLDLLRSQGRTGRRELAELTQLTPQAVTNIIDDLIAADLIVIAGRRRIARGRGQPPHEYEINPAGAFTIGIELAVTRMVTTVVDLAGELLHRDVTAIAEGGPATLLPAIGTRVAQLRADHPGRLMGLGLVMPGPFEIEGFSGVGPTTLPGWAGIDVAADLRDRLGVPVVVENDANAAAVGETLLGVGKEMTDFCVVYFGTGIGLGLISEGRPVRGAFGNAGEIGHIVVTPGGRPCPCGQHGCLERYASLHSLRERLADDGRVLSVDDLDTLAPEGDPVVAAWLEDAAAHLSPMISILENVFDPQTIILSGGLPPACLDAIIARLSFGPSVARRSDRMVPPVIRGQSGLLTAALGAAALPLHEAITPRLDLSDLQETTLKGSAP</sequence>
<dbReference type="InterPro" id="IPR043129">
    <property type="entry name" value="ATPase_NBD"/>
</dbReference>
<accession>A0A438AFT7</accession>
<proteinExistence type="predicted"/>